<dbReference type="OrthoDB" id="1550913at2"/>
<comment type="caution">
    <text evidence="3">The sequence shown here is derived from an EMBL/GenBank/DDBJ whole genome shotgun (WGS) entry which is preliminary data.</text>
</comment>
<evidence type="ECO:0000313" key="3">
    <source>
        <dbReference type="EMBL" id="GAP38002.1"/>
    </source>
</evidence>
<dbReference type="PANTHER" id="PTHR36930:SF1">
    <property type="entry name" value="MOSC DOMAIN-CONTAINING PROTEIN"/>
    <property type="match status" value="1"/>
</dbReference>
<dbReference type="Pfam" id="PF03473">
    <property type="entry name" value="MOSC"/>
    <property type="match status" value="1"/>
</dbReference>
<dbReference type="InterPro" id="IPR052716">
    <property type="entry name" value="MOSC_domain"/>
</dbReference>
<dbReference type="EMBL" id="BBYR01000065">
    <property type="protein sequence ID" value="GAP38002.1"/>
    <property type="molecule type" value="Genomic_DNA"/>
</dbReference>
<dbReference type="PANTHER" id="PTHR36930">
    <property type="entry name" value="METAL-SULFUR CLUSTER BIOSYNTHESIS PROTEINS YUAD-RELATED"/>
    <property type="match status" value="1"/>
</dbReference>
<dbReference type="GO" id="GO:0030151">
    <property type="term" value="F:molybdenum ion binding"/>
    <property type="evidence" value="ECO:0007669"/>
    <property type="project" value="InterPro"/>
</dbReference>
<feature type="region of interest" description="Disordered" evidence="1">
    <location>
        <begin position="174"/>
        <end position="193"/>
    </location>
</feature>
<dbReference type="InterPro" id="IPR011037">
    <property type="entry name" value="Pyrv_Knase-like_insert_dom_sf"/>
</dbReference>
<gene>
    <name evidence="3" type="ORF">ISF6_4196</name>
</gene>
<dbReference type="GO" id="GO:0003824">
    <property type="term" value="F:catalytic activity"/>
    <property type="evidence" value="ECO:0007669"/>
    <property type="project" value="InterPro"/>
</dbReference>
<evidence type="ECO:0000313" key="4">
    <source>
        <dbReference type="Proteomes" id="UP000037660"/>
    </source>
</evidence>
<dbReference type="SUPFAM" id="SSF50800">
    <property type="entry name" value="PK beta-barrel domain-like"/>
    <property type="match status" value="1"/>
</dbReference>
<dbReference type="RefSeq" id="WP_054021900.1">
    <property type="nucleotide sequence ID" value="NZ_BBYR01000065.1"/>
</dbReference>
<dbReference type="PROSITE" id="PS51340">
    <property type="entry name" value="MOSC"/>
    <property type="match status" value="1"/>
</dbReference>
<dbReference type="GO" id="GO:0030170">
    <property type="term" value="F:pyridoxal phosphate binding"/>
    <property type="evidence" value="ECO:0007669"/>
    <property type="project" value="InterPro"/>
</dbReference>
<dbReference type="STRING" id="1547922.ISF6_4196"/>
<reference evidence="4" key="1">
    <citation type="submission" date="2015-07" db="EMBL/GenBank/DDBJ databases">
        <title>Discovery of a poly(ethylene terephthalate assimilation.</title>
        <authorList>
            <person name="Yoshida S."/>
            <person name="Hiraga K."/>
            <person name="Takehana T."/>
            <person name="Taniguchi I."/>
            <person name="Yamaji H."/>
            <person name="Maeda Y."/>
            <person name="Toyohara K."/>
            <person name="Miyamoto K."/>
            <person name="Kimura Y."/>
            <person name="Oda K."/>
        </authorList>
    </citation>
    <scope>NUCLEOTIDE SEQUENCE [LARGE SCALE GENOMIC DNA]</scope>
    <source>
        <strain evidence="4">NBRC 110686 / TISTR 2288 / 201-F6</strain>
    </source>
</reference>
<evidence type="ECO:0000256" key="1">
    <source>
        <dbReference type="SAM" id="MobiDB-lite"/>
    </source>
</evidence>
<organism evidence="3 4">
    <name type="scientific">Piscinibacter sakaiensis</name>
    <name type="common">Ideonella sakaiensis</name>
    <dbReference type="NCBI Taxonomy" id="1547922"/>
    <lineage>
        <taxon>Bacteria</taxon>
        <taxon>Pseudomonadati</taxon>
        <taxon>Pseudomonadota</taxon>
        <taxon>Betaproteobacteria</taxon>
        <taxon>Burkholderiales</taxon>
        <taxon>Sphaerotilaceae</taxon>
        <taxon>Piscinibacter</taxon>
    </lineage>
</organism>
<dbReference type="InterPro" id="IPR005302">
    <property type="entry name" value="MoCF_Sase_C"/>
</dbReference>
<sequence>MAALASTGARGCDAGARVVAVHARAAHAFSKDPRPSITLVAGEGVAGDAHRGVTVQHRSRVARDPTQPNLRQVHLLAQELLDELAGRGLPVRPGQLGENLTTAGLDLLALSEGSVLRLGDTARVWVTGLRNPCAQIEAFMPGLLAAVLDRAPDGTLVRRAGVMGVVLTTGIVSPGDPVRLEDQPPQHRPLRPV</sequence>
<protein>
    <recommendedName>
        <fullName evidence="2">MOSC domain-containing protein</fullName>
    </recommendedName>
</protein>
<dbReference type="Gene3D" id="2.40.33.20">
    <property type="entry name" value="PK beta-barrel domain-like"/>
    <property type="match status" value="1"/>
</dbReference>
<keyword evidence="4" id="KW-1185">Reference proteome</keyword>
<dbReference type="AlphaFoldDB" id="A0A0K8P5W5"/>
<accession>A0A0K8P5W5</accession>
<reference evidence="3 4" key="2">
    <citation type="journal article" date="2016" name="Science">
        <title>A bacterium that degrades and assimilates poly(ethylene terephthalate).</title>
        <authorList>
            <person name="Yoshida S."/>
            <person name="Hiraga K."/>
            <person name="Takehana T."/>
            <person name="Taniguchi I."/>
            <person name="Yamaji H."/>
            <person name="Maeda Y."/>
            <person name="Toyohara K."/>
            <person name="Miyamoto K."/>
            <person name="Kimura Y."/>
            <person name="Oda K."/>
        </authorList>
    </citation>
    <scope>NUCLEOTIDE SEQUENCE [LARGE SCALE GENOMIC DNA]</scope>
    <source>
        <strain evidence="4">NBRC 110686 / TISTR 2288 / 201-F6</strain>
    </source>
</reference>
<feature type="domain" description="MOSC" evidence="2">
    <location>
        <begin position="32"/>
        <end position="181"/>
    </location>
</feature>
<proteinExistence type="predicted"/>
<dbReference type="Proteomes" id="UP000037660">
    <property type="component" value="Unassembled WGS sequence"/>
</dbReference>
<name>A0A0K8P5W5_PISS1</name>
<evidence type="ECO:0000259" key="2">
    <source>
        <dbReference type="PROSITE" id="PS51340"/>
    </source>
</evidence>